<accession>A0A1B7MR34</accession>
<sequence length="390" mass="43066">MLRGGDYNLGGLAGCGGQVTQALLKGDLGDSLMHVVNSATPVQLPSMLETWPSIPAEFPSIDVMHLYLHPVTPWSDTDESPAVPQFGPAQPDLMRLAKFCKVHLGWLPERVHKYLQENVWSAVCMRALCQLRVPTSDGSSLSKPSFRIDREMTHEGDAPAYKLTVYAPTFVMAASHGLQSDGDSRTLSVSQVDEECSWAPSEGKVIVPARIMQVTSPQEVIDFMDHGTNFSSQPEAGCSAPLPDWYPRLSVQYAARHSKICGRIKGETYRGLYHYEEATGVVTGNPALSATVQDMMEVLKNNEGAEGGSRNHASAMTIDDMRKLMTWSYRECPDEAVGRIFQGVRTGSMLDVAELVLAQRHLMLRAFSTTGFTIWTRNFELTKIKRKDVV</sequence>
<name>A0A1B7MR34_9AGAM</name>
<keyword evidence="2" id="KW-1185">Reference proteome</keyword>
<dbReference type="SUPFAM" id="SSF47807">
    <property type="entry name" value="5' to 3' exonuclease, C-terminal subdomain"/>
    <property type="match status" value="1"/>
</dbReference>
<dbReference type="EMBL" id="KV448538">
    <property type="protein sequence ID" value="OAX35046.1"/>
    <property type="molecule type" value="Genomic_DNA"/>
</dbReference>
<evidence type="ECO:0000313" key="1">
    <source>
        <dbReference type="EMBL" id="OAX35046.1"/>
    </source>
</evidence>
<organism evidence="1 2">
    <name type="scientific">Rhizopogon vinicolor AM-OR11-026</name>
    <dbReference type="NCBI Taxonomy" id="1314800"/>
    <lineage>
        <taxon>Eukaryota</taxon>
        <taxon>Fungi</taxon>
        <taxon>Dikarya</taxon>
        <taxon>Basidiomycota</taxon>
        <taxon>Agaricomycotina</taxon>
        <taxon>Agaricomycetes</taxon>
        <taxon>Agaricomycetidae</taxon>
        <taxon>Boletales</taxon>
        <taxon>Suillineae</taxon>
        <taxon>Rhizopogonaceae</taxon>
        <taxon>Rhizopogon</taxon>
    </lineage>
</organism>
<protein>
    <submittedName>
        <fullName evidence="1">Uncharacterized protein</fullName>
    </submittedName>
</protein>
<dbReference type="Proteomes" id="UP000092154">
    <property type="component" value="Unassembled WGS sequence"/>
</dbReference>
<dbReference type="InterPro" id="IPR036279">
    <property type="entry name" value="5-3_exonuclease_C_sf"/>
</dbReference>
<reference evidence="1 2" key="1">
    <citation type="submission" date="2016-06" db="EMBL/GenBank/DDBJ databases">
        <title>Comparative genomics of the ectomycorrhizal sister species Rhizopogon vinicolor and Rhizopogon vesiculosus (Basidiomycota: Boletales) reveals a divergence of the mating type B locus.</title>
        <authorList>
            <consortium name="DOE Joint Genome Institute"/>
            <person name="Mujic A.B."/>
            <person name="Kuo A."/>
            <person name="Tritt A."/>
            <person name="Lipzen A."/>
            <person name="Chen C."/>
            <person name="Johnson J."/>
            <person name="Sharma A."/>
            <person name="Barry K."/>
            <person name="Grigoriev I.V."/>
            <person name="Spatafora J.W."/>
        </authorList>
    </citation>
    <scope>NUCLEOTIDE SEQUENCE [LARGE SCALE GENOMIC DNA]</scope>
    <source>
        <strain evidence="1 2">AM-OR11-026</strain>
    </source>
</reference>
<evidence type="ECO:0000313" key="2">
    <source>
        <dbReference type="Proteomes" id="UP000092154"/>
    </source>
</evidence>
<gene>
    <name evidence="1" type="ORF">K503DRAFT_803109</name>
</gene>
<dbReference type="OrthoDB" id="2976553at2759"/>
<dbReference type="InParanoid" id="A0A1B7MR34"/>
<dbReference type="AlphaFoldDB" id="A0A1B7MR34"/>
<proteinExistence type="predicted"/>